<evidence type="ECO:0008006" key="4">
    <source>
        <dbReference type="Google" id="ProtNLM"/>
    </source>
</evidence>
<dbReference type="Proteomes" id="UP000284676">
    <property type="component" value="Unassembled WGS sequence"/>
</dbReference>
<comment type="caution">
    <text evidence="2">The sequence shown here is derived from an EMBL/GenBank/DDBJ whole genome shotgun (WGS) entry which is preliminary data.</text>
</comment>
<dbReference type="AlphaFoldDB" id="A0A414PRW2"/>
<accession>A0A414PRW2</accession>
<feature type="chain" id="PRO_5019099992" description="FMN-binding protein" evidence="1">
    <location>
        <begin position="19"/>
        <end position="130"/>
    </location>
</feature>
<keyword evidence="1" id="KW-0732">Signal</keyword>
<sequence length="130" mass="14711">MKKFVTFSFLLCSMMSLASEYRNGTYRGTFVSGQETQVEVQFNLKDDVVDKPKFRTLFYKGKDYLKTENLKEEKDRYQAALDSTQGKKVGDALESLYAPEDIPRAGASVRATKIRAAMQNAINSGVYKPE</sequence>
<protein>
    <recommendedName>
        <fullName evidence="4">FMN-binding protein</fullName>
    </recommendedName>
</protein>
<evidence type="ECO:0000256" key="1">
    <source>
        <dbReference type="SAM" id="SignalP"/>
    </source>
</evidence>
<name>A0A414PRW2_FUSMR</name>
<organism evidence="2 3">
    <name type="scientific">Fusobacterium mortiferum</name>
    <dbReference type="NCBI Taxonomy" id="850"/>
    <lineage>
        <taxon>Bacteria</taxon>
        <taxon>Fusobacteriati</taxon>
        <taxon>Fusobacteriota</taxon>
        <taxon>Fusobacteriia</taxon>
        <taxon>Fusobacteriales</taxon>
        <taxon>Fusobacteriaceae</taxon>
        <taxon>Fusobacterium</taxon>
    </lineage>
</organism>
<gene>
    <name evidence="2" type="ORF">DW663_08865</name>
</gene>
<dbReference type="RefSeq" id="WP_117708266.1">
    <property type="nucleotide sequence ID" value="NZ_DAWDOM010000026.1"/>
</dbReference>
<reference evidence="2 3" key="1">
    <citation type="submission" date="2018-08" db="EMBL/GenBank/DDBJ databases">
        <title>A genome reference for cultivated species of the human gut microbiota.</title>
        <authorList>
            <person name="Zou Y."/>
            <person name="Xue W."/>
            <person name="Luo G."/>
        </authorList>
    </citation>
    <scope>NUCLEOTIDE SEQUENCE [LARGE SCALE GENOMIC DNA]</scope>
    <source>
        <strain evidence="2 3">AM25-1</strain>
    </source>
</reference>
<feature type="signal peptide" evidence="1">
    <location>
        <begin position="1"/>
        <end position="18"/>
    </location>
</feature>
<evidence type="ECO:0000313" key="2">
    <source>
        <dbReference type="EMBL" id="RHF71298.1"/>
    </source>
</evidence>
<proteinExistence type="predicted"/>
<dbReference type="EMBL" id="QRHL01000016">
    <property type="protein sequence ID" value="RHF71298.1"/>
    <property type="molecule type" value="Genomic_DNA"/>
</dbReference>
<evidence type="ECO:0000313" key="3">
    <source>
        <dbReference type="Proteomes" id="UP000284676"/>
    </source>
</evidence>